<dbReference type="PANTHER" id="PTHR10900:SF124">
    <property type="entry name" value="FI05614P"/>
    <property type="match status" value="1"/>
</dbReference>
<feature type="region of interest" description="Disordered" evidence="1">
    <location>
        <begin position="232"/>
        <end position="315"/>
    </location>
</feature>
<keyword evidence="2" id="KW-0732">Signal</keyword>
<dbReference type="Proteomes" id="UP000695022">
    <property type="component" value="Unplaced"/>
</dbReference>
<feature type="region of interest" description="Disordered" evidence="1">
    <location>
        <begin position="534"/>
        <end position="593"/>
    </location>
</feature>
<dbReference type="InterPro" id="IPR050904">
    <property type="entry name" value="Adhesion/Biosynth-related"/>
</dbReference>
<dbReference type="PANTHER" id="PTHR10900">
    <property type="entry name" value="PERIOSTIN-RELATED"/>
    <property type="match status" value="1"/>
</dbReference>
<dbReference type="InterPro" id="IPR036378">
    <property type="entry name" value="FAS1_dom_sf"/>
</dbReference>
<feature type="domain" description="FAS1" evidence="3">
    <location>
        <begin position="274"/>
        <end position="442"/>
    </location>
</feature>
<dbReference type="Gene3D" id="2.30.180.10">
    <property type="entry name" value="FAS1 domain"/>
    <property type="match status" value="4"/>
</dbReference>
<dbReference type="InterPro" id="IPR000782">
    <property type="entry name" value="FAS1_domain"/>
</dbReference>
<evidence type="ECO:0000256" key="2">
    <source>
        <dbReference type="SAM" id="SignalP"/>
    </source>
</evidence>
<protein>
    <submittedName>
        <fullName evidence="5">Fasciclin-1-like</fullName>
    </submittedName>
</protein>
<feature type="compositionally biased region" description="Low complexity" evidence="1">
    <location>
        <begin position="241"/>
        <end position="253"/>
    </location>
</feature>
<gene>
    <name evidence="5" type="primary">LOC106821145</name>
</gene>
<feature type="compositionally biased region" description="Basic and acidic residues" evidence="1">
    <location>
        <begin position="562"/>
        <end position="581"/>
    </location>
</feature>
<evidence type="ECO:0000256" key="1">
    <source>
        <dbReference type="SAM" id="MobiDB-lite"/>
    </source>
</evidence>
<evidence type="ECO:0000313" key="4">
    <source>
        <dbReference type="Proteomes" id="UP000695022"/>
    </source>
</evidence>
<dbReference type="Pfam" id="PF02469">
    <property type="entry name" value="Fasciclin"/>
    <property type="match status" value="4"/>
</dbReference>
<dbReference type="PROSITE" id="PS50213">
    <property type="entry name" value="FAS1"/>
    <property type="match status" value="4"/>
</dbReference>
<name>A0ABM1FA48_PRICU</name>
<evidence type="ECO:0000313" key="5">
    <source>
        <dbReference type="RefSeq" id="XP_014681319.1"/>
    </source>
</evidence>
<proteinExistence type="predicted"/>
<organism evidence="4 5">
    <name type="scientific">Priapulus caudatus</name>
    <name type="common">Priapulid worm</name>
    <dbReference type="NCBI Taxonomy" id="37621"/>
    <lineage>
        <taxon>Eukaryota</taxon>
        <taxon>Metazoa</taxon>
        <taxon>Ecdysozoa</taxon>
        <taxon>Scalidophora</taxon>
        <taxon>Priapulida</taxon>
        <taxon>Priapulimorpha</taxon>
        <taxon>Priapulimorphida</taxon>
        <taxon>Priapulidae</taxon>
        <taxon>Priapulus</taxon>
    </lineage>
</organism>
<feature type="domain" description="FAS1" evidence="3">
    <location>
        <begin position="647"/>
        <end position="791"/>
    </location>
</feature>
<feature type="chain" id="PRO_5045824952" evidence="2">
    <location>
        <begin position="19"/>
        <end position="823"/>
    </location>
</feature>
<sequence length="823" mass="92975">MRGSSLAVFILLFAFVRSQTLMDVIQGDYELKKFLGFAQKYLKNALSETGYTYTVFAPTDEAIERYLKENNNDGRGLDSLRTWNYHLLNDRYTHVGFMQNRERNFSLATLAPKSAPVWMTVVDPPFIPGQQFTQFGGQTASQIVHVNQARVLLPEISSLNGVLHKIDRVLSPPGVGETIWGLVRDPRNLYTEYQLTQLRSMPQSMQVLLDQSVSGKSSIGLYGNAGRGFQPGGVQAGGVQQGNPQQGRPQQGLLPGGIQPGGFDPNPSQGGFQPGGQTGRRPPQQQQGVFQPGIQPNQQPPRDFQPAFQPSFGPQGAAEKYTMFLPNDQAFNQIPSEQRNLLVQDSRLFERILQAHMIRGYVVFSNNFEKSQTYDGYSTSDRVKLHFDTRGNITENIPVEFYVATSLASSTAGMMEGDVYARVVVPNIAVDNGVVHIVDNVLGYIYRNTEETIQTHRNMTKLWTEILVKNYMKEFRDQLRTQDMTMFVPSNAAFEKIPVQKLTDLLRDEQRVADLVRLHMAFGRVYLRNQDNSTTLDTTLPVGGGPRIQQTSYASDYDPNYDQDRDNQGRDQNDQNRDRPQQQRPQQQQIGGQGGNYKQIRFMIMQNGTAKTWYVNGNGVWAEVLQQNLGTSNGVIHLVDSILGFPYQTIWQKIEEDPMLSDLERYIDKTGYDLRNMLSAEYERFTMFAMSNDAWQDIYSRNYNDFSIITTSNLVLGHVIKNHLVRGQVLSLDDLYNNVHLGTVNGKTITLRQDGYNRNMWSVRLGEIEATITLQGMAMTNGYIYIIDRVLYENWDLNYNGAMGMAATLSTTLLLALVAKFVA</sequence>
<reference evidence="5" key="1">
    <citation type="submission" date="2025-08" db="UniProtKB">
        <authorList>
            <consortium name="RefSeq"/>
        </authorList>
    </citation>
    <scope>IDENTIFICATION</scope>
</reference>
<keyword evidence="4" id="KW-1185">Reference proteome</keyword>
<dbReference type="SMART" id="SM00554">
    <property type="entry name" value="FAS1"/>
    <property type="match status" value="4"/>
</dbReference>
<dbReference type="SUPFAM" id="SSF82153">
    <property type="entry name" value="FAS1 domain"/>
    <property type="match status" value="4"/>
</dbReference>
<feature type="compositionally biased region" description="Low complexity" evidence="1">
    <location>
        <begin position="261"/>
        <end position="271"/>
    </location>
</feature>
<evidence type="ECO:0000259" key="3">
    <source>
        <dbReference type="PROSITE" id="PS50213"/>
    </source>
</evidence>
<dbReference type="RefSeq" id="XP_014681319.1">
    <property type="nucleotide sequence ID" value="XM_014825833.1"/>
</dbReference>
<feature type="domain" description="FAS1" evidence="3">
    <location>
        <begin position="18"/>
        <end position="170"/>
    </location>
</feature>
<dbReference type="GeneID" id="106821145"/>
<feature type="compositionally biased region" description="Low complexity" evidence="1">
    <location>
        <begin position="279"/>
        <end position="296"/>
    </location>
</feature>
<feature type="domain" description="FAS1" evidence="3">
    <location>
        <begin position="446"/>
        <end position="643"/>
    </location>
</feature>
<accession>A0ABM1FA48</accession>
<feature type="signal peptide" evidence="2">
    <location>
        <begin position="1"/>
        <end position="18"/>
    </location>
</feature>